<evidence type="ECO:0000313" key="1">
    <source>
        <dbReference type="EMBL" id="KAK4783601.1"/>
    </source>
</evidence>
<dbReference type="Proteomes" id="UP001346149">
    <property type="component" value="Unassembled WGS sequence"/>
</dbReference>
<reference evidence="1 2" key="1">
    <citation type="journal article" date="2023" name="Hortic Res">
        <title>Pangenome of water caltrop reveals structural variations and asymmetric subgenome divergence after allopolyploidization.</title>
        <authorList>
            <person name="Zhang X."/>
            <person name="Chen Y."/>
            <person name="Wang L."/>
            <person name="Yuan Y."/>
            <person name="Fang M."/>
            <person name="Shi L."/>
            <person name="Lu R."/>
            <person name="Comes H.P."/>
            <person name="Ma Y."/>
            <person name="Chen Y."/>
            <person name="Huang G."/>
            <person name="Zhou Y."/>
            <person name="Zheng Z."/>
            <person name="Qiu Y."/>
        </authorList>
    </citation>
    <scope>NUCLEOTIDE SEQUENCE [LARGE SCALE GENOMIC DNA]</scope>
    <source>
        <strain evidence="1">F231</strain>
    </source>
</reference>
<organism evidence="1 2">
    <name type="scientific">Trapa natans</name>
    <name type="common">Water chestnut</name>
    <dbReference type="NCBI Taxonomy" id="22666"/>
    <lineage>
        <taxon>Eukaryota</taxon>
        <taxon>Viridiplantae</taxon>
        <taxon>Streptophyta</taxon>
        <taxon>Embryophyta</taxon>
        <taxon>Tracheophyta</taxon>
        <taxon>Spermatophyta</taxon>
        <taxon>Magnoliopsida</taxon>
        <taxon>eudicotyledons</taxon>
        <taxon>Gunneridae</taxon>
        <taxon>Pentapetalae</taxon>
        <taxon>rosids</taxon>
        <taxon>malvids</taxon>
        <taxon>Myrtales</taxon>
        <taxon>Lythraceae</taxon>
        <taxon>Trapa</taxon>
    </lineage>
</organism>
<sequence>MDYRHNASTTVALPPLFSAHRPTSRRMRHIQRVKMYAADGSIIAAEKAGNEVASPSK</sequence>
<accession>A0AAN7R190</accession>
<protein>
    <submittedName>
        <fullName evidence="1">Uncharacterized protein</fullName>
    </submittedName>
</protein>
<keyword evidence="2" id="KW-1185">Reference proteome</keyword>
<comment type="caution">
    <text evidence="1">The sequence shown here is derived from an EMBL/GenBank/DDBJ whole genome shotgun (WGS) entry which is preliminary data.</text>
</comment>
<gene>
    <name evidence="1" type="ORF">SAY86_007975</name>
</gene>
<name>A0AAN7R190_TRANT</name>
<proteinExistence type="predicted"/>
<dbReference type="EMBL" id="JAXQNO010000015">
    <property type="protein sequence ID" value="KAK4783601.1"/>
    <property type="molecule type" value="Genomic_DNA"/>
</dbReference>
<dbReference type="AlphaFoldDB" id="A0AAN7R190"/>
<evidence type="ECO:0000313" key="2">
    <source>
        <dbReference type="Proteomes" id="UP001346149"/>
    </source>
</evidence>